<proteinExistence type="predicted"/>
<evidence type="ECO:0000313" key="12">
    <source>
        <dbReference type="Proteomes" id="UP000559256"/>
    </source>
</evidence>
<dbReference type="Pfam" id="PF22666">
    <property type="entry name" value="Glyco_hydro_2_N2"/>
    <property type="match status" value="1"/>
</dbReference>
<dbReference type="InterPro" id="IPR017853">
    <property type="entry name" value="GH"/>
</dbReference>
<dbReference type="Gene3D" id="3.20.20.80">
    <property type="entry name" value="Glycosidases"/>
    <property type="match status" value="2"/>
</dbReference>
<dbReference type="SUPFAM" id="SSF49303">
    <property type="entry name" value="beta-Galactosidase/glucuronidase domain"/>
    <property type="match status" value="2"/>
</dbReference>
<feature type="domain" description="Beta-mannosidase Ig-fold" evidence="8">
    <location>
        <begin position="1045"/>
        <end position="1101"/>
    </location>
</feature>
<dbReference type="EC" id="3.2.1.25" evidence="3"/>
<evidence type="ECO:0000256" key="1">
    <source>
        <dbReference type="ARBA" id="ARBA00000829"/>
    </source>
</evidence>
<sequence length="1123" mass="124532">MGSGSTQTEVLRMVLDSGWEWKQRDTGVADVLEELQLPHNVDIAASDIDAETSTKKGWLPAKTSPSEIHVELMSAGLIPDPFVGFNEHKVQWIGQTEWLYTCPLPLPHIKSSVLELTFQGLDTLCDIYINRRLLMSVDNMFQTHVLRIPKDAIKSSDSHRSNVLLLHFKSAAKLAKELEAKMGRVRAGSTNLGDPSRVYVRKAQYGWRWDWGPELMTCGPYRPVILSVYNISIKDVNARALVSADLSKRLKVDVELCVGEQDLDSFTNTKKNLILRVWLKGKDGRVIRTAERSVRDCDCDCVIVNEESQGERVGSGVGVGIVNVKSAVDWSFGGEDDSDGDSEVKLWWPVGYGKQALYDVEVELIRIHQGEGEGGGEGEGSSELKIIVDNHTQRTGFRRIKLVQEEFTGPDQYGKGKSFLFEVNGVRMFMGGSNWIPASSFLTTLTDSHYRAWLTLLRDGNQNMVRIWGGGVYEPEVFYEICDELGLLIWQDFQFACGVYPAHSSFVQSVKKEAEDNVRIMRKHPCIALWCGNNEDYQMVLQWGTMTGRHHYDPSYCYVPHLPATHIYEHVLPSVVASLTGDPDPGFNAYGSPSSSTADPSGALSLSNALRTSAQQALSAVASLNTTSTSTSQPNTRTLATATATSTLDTQPATPSKPTPFPYTLSSDYQTPYHPGSPYGGVGWDTADPTVGDVHQWNVWGGKELAWQTYDRLGGRFVSEFGMPSMPCLKTIEAWMGKPRPKIFENKGPGSDWHAQSKIMAQHCRAGLFERRFAIAMNDNFRVTEDLEVAVFNTQMMQAESMAYAYSSWRRKWGTAGVLVWQSNDCWPVTSWAIADYFLRPKPAFFTIARQLAPIALGVTRTVVKNRNNDRPRQFYEFGAYQSISATLDVWGMNSTLKPVTGILKLHFVDISSNSDWEYEETIGSVTLPPNQSVDLLVGIPVRGPSPPPSRSGHEQAGERVKDGEEDYEKWTGCTSSNVVVGVRLVDEEKLNGGKPRVLARAADWPQPFRFVDTPLDPGLSLRVMKGKGSGANSEREGNKAEIETESETVTEIEISAKKPAKCVVLNVIGEGGGMGEVRWADNAFDLMPGDMQRVKVYGDLSGKEMEAAWFGNESAKIQAVKV</sequence>
<dbReference type="PANTHER" id="PTHR43730:SF1">
    <property type="entry name" value="BETA-MANNOSIDASE"/>
    <property type="match status" value="1"/>
</dbReference>
<dbReference type="Gene3D" id="2.60.40.10">
    <property type="entry name" value="Immunoglobulins"/>
    <property type="match status" value="2"/>
</dbReference>
<dbReference type="InterPro" id="IPR008979">
    <property type="entry name" value="Galactose-bd-like_sf"/>
</dbReference>
<keyword evidence="4" id="KW-0378">Hydrolase</keyword>
<keyword evidence="12" id="KW-1185">Reference proteome</keyword>
<dbReference type="EMBL" id="JAACJM010000058">
    <property type="protein sequence ID" value="KAF5354532.1"/>
    <property type="molecule type" value="Genomic_DNA"/>
</dbReference>
<accession>A0A8H5D941</accession>
<evidence type="ECO:0000256" key="5">
    <source>
        <dbReference type="ARBA" id="ARBA00023180"/>
    </source>
</evidence>
<evidence type="ECO:0000256" key="4">
    <source>
        <dbReference type="ARBA" id="ARBA00022801"/>
    </source>
</evidence>
<dbReference type="PANTHER" id="PTHR43730">
    <property type="entry name" value="BETA-MANNOSIDASE"/>
    <property type="match status" value="1"/>
</dbReference>
<dbReference type="InterPro" id="IPR041625">
    <property type="entry name" value="Beta-mannosidase_Ig"/>
</dbReference>
<dbReference type="UniPathway" id="UPA00280"/>
<feature type="compositionally biased region" description="Basic and acidic residues" evidence="7">
    <location>
        <begin position="952"/>
        <end position="963"/>
    </location>
</feature>
<feature type="domain" description="Beta-mannosidase-like galactose-binding" evidence="10">
    <location>
        <begin position="54"/>
        <end position="222"/>
    </location>
</feature>
<feature type="domain" description="Mannosidase Ig/CBM-like" evidence="9">
    <location>
        <begin position="887"/>
        <end position="1010"/>
    </location>
</feature>
<keyword evidence="6" id="KW-0326">Glycosidase</keyword>
<organism evidence="11 12">
    <name type="scientific">Tetrapyrgos nigripes</name>
    <dbReference type="NCBI Taxonomy" id="182062"/>
    <lineage>
        <taxon>Eukaryota</taxon>
        <taxon>Fungi</taxon>
        <taxon>Dikarya</taxon>
        <taxon>Basidiomycota</taxon>
        <taxon>Agaricomycotina</taxon>
        <taxon>Agaricomycetes</taxon>
        <taxon>Agaricomycetidae</taxon>
        <taxon>Agaricales</taxon>
        <taxon>Marasmiineae</taxon>
        <taxon>Marasmiaceae</taxon>
        <taxon>Tetrapyrgos</taxon>
    </lineage>
</organism>
<evidence type="ECO:0000256" key="3">
    <source>
        <dbReference type="ARBA" id="ARBA00012754"/>
    </source>
</evidence>
<name>A0A8H5D941_9AGAR</name>
<comment type="catalytic activity">
    <reaction evidence="1">
        <text>Hydrolysis of terminal, non-reducing beta-D-mannose residues in beta-D-mannosides.</text>
        <dbReference type="EC" id="3.2.1.25"/>
    </reaction>
</comment>
<dbReference type="OrthoDB" id="2866996at2759"/>
<dbReference type="InterPro" id="IPR054593">
    <property type="entry name" value="Beta-mannosidase-like_N2"/>
</dbReference>
<dbReference type="GO" id="GO:0006516">
    <property type="term" value="P:glycoprotein catabolic process"/>
    <property type="evidence" value="ECO:0007669"/>
    <property type="project" value="TreeGrafter"/>
</dbReference>
<keyword evidence="5" id="KW-0325">Glycoprotein</keyword>
<dbReference type="Pfam" id="PF17786">
    <property type="entry name" value="Mannosidase_ig"/>
    <property type="match status" value="1"/>
</dbReference>
<comment type="caution">
    <text evidence="11">The sequence shown here is derived from an EMBL/GenBank/DDBJ whole genome shotgun (WGS) entry which is preliminary data.</text>
</comment>
<evidence type="ECO:0000256" key="6">
    <source>
        <dbReference type="ARBA" id="ARBA00023295"/>
    </source>
</evidence>
<evidence type="ECO:0000259" key="10">
    <source>
        <dbReference type="Pfam" id="PF22666"/>
    </source>
</evidence>
<reference evidence="11 12" key="1">
    <citation type="journal article" date="2020" name="ISME J.">
        <title>Uncovering the hidden diversity of litter-decomposition mechanisms in mushroom-forming fungi.</title>
        <authorList>
            <person name="Floudas D."/>
            <person name="Bentzer J."/>
            <person name="Ahren D."/>
            <person name="Johansson T."/>
            <person name="Persson P."/>
            <person name="Tunlid A."/>
        </authorList>
    </citation>
    <scope>NUCLEOTIDE SEQUENCE [LARGE SCALE GENOMIC DNA]</scope>
    <source>
        <strain evidence="11 12">CBS 291.85</strain>
    </source>
</reference>
<dbReference type="InterPro" id="IPR036156">
    <property type="entry name" value="Beta-gal/glucu_dom_sf"/>
</dbReference>
<protein>
    <recommendedName>
        <fullName evidence="3">beta-mannosidase</fullName>
        <ecNumber evidence="3">3.2.1.25</ecNumber>
    </recommendedName>
</protein>
<feature type="region of interest" description="Disordered" evidence="7">
    <location>
        <begin position="943"/>
        <end position="968"/>
    </location>
</feature>
<gene>
    <name evidence="11" type="ORF">D9758_011241</name>
</gene>
<evidence type="ECO:0000313" key="11">
    <source>
        <dbReference type="EMBL" id="KAF5354532.1"/>
    </source>
</evidence>
<dbReference type="Gene3D" id="2.60.120.260">
    <property type="entry name" value="Galactose-binding domain-like"/>
    <property type="match status" value="1"/>
</dbReference>
<dbReference type="SUPFAM" id="SSF49785">
    <property type="entry name" value="Galactose-binding domain-like"/>
    <property type="match status" value="1"/>
</dbReference>
<dbReference type="InterPro" id="IPR013783">
    <property type="entry name" value="Ig-like_fold"/>
</dbReference>
<evidence type="ECO:0000259" key="9">
    <source>
        <dbReference type="Pfam" id="PF17786"/>
    </source>
</evidence>
<comment type="pathway">
    <text evidence="2">Glycan metabolism; N-glycan degradation.</text>
</comment>
<dbReference type="InterPro" id="IPR041447">
    <property type="entry name" value="Mannosidase_ig"/>
</dbReference>
<evidence type="ECO:0000259" key="8">
    <source>
        <dbReference type="Pfam" id="PF17753"/>
    </source>
</evidence>
<dbReference type="AlphaFoldDB" id="A0A8H5D941"/>
<dbReference type="InterPro" id="IPR050887">
    <property type="entry name" value="Beta-mannosidase_GH2"/>
</dbReference>
<evidence type="ECO:0000256" key="7">
    <source>
        <dbReference type="SAM" id="MobiDB-lite"/>
    </source>
</evidence>
<dbReference type="SUPFAM" id="SSF51445">
    <property type="entry name" value="(Trans)glycosidases"/>
    <property type="match status" value="2"/>
</dbReference>
<dbReference type="Proteomes" id="UP000559256">
    <property type="component" value="Unassembled WGS sequence"/>
</dbReference>
<dbReference type="Pfam" id="PF17753">
    <property type="entry name" value="Ig_mannosidase"/>
    <property type="match status" value="1"/>
</dbReference>
<evidence type="ECO:0000256" key="2">
    <source>
        <dbReference type="ARBA" id="ARBA00004740"/>
    </source>
</evidence>
<dbReference type="GO" id="GO:0004567">
    <property type="term" value="F:beta-mannosidase activity"/>
    <property type="evidence" value="ECO:0007669"/>
    <property type="project" value="UniProtKB-EC"/>
</dbReference>